<reference evidence="2 3" key="1">
    <citation type="submission" date="2019-03" db="EMBL/GenBank/DDBJ databases">
        <title>Single cell metagenomics reveals metabolic interactions within the superorganism composed of flagellate Streblomastix strix and complex community of Bacteroidetes bacteria on its surface.</title>
        <authorList>
            <person name="Treitli S.C."/>
            <person name="Kolisko M."/>
            <person name="Husnik F."/>
            <person name="Keeling P."/>
            <person name="Hampl V."/>
        </authorList>
    </citation>
    <scope>NUCLEOTIDE SEQUENCE [LARGE SCALE GENOMIC DNA]</scope>
    <source>
        <strain evidence="2">ST1C</strain>
    </source>
</reference>
<evidence type="ECO:0000313" key="3">
    <source>
        <dbReference type="Proteomes" id="UP000324800"/>
    </source>
</evidence>
<keyword evidence="1" id="KW-1133">Transmembrane helix</keyword>
<feature type="transmembrane region" description="Helical" evidence="1">
    <location>
        <begin position="21"/>
        <end position="40"/>
    </location>
</feature>
<dbReference type="Proteomes" id="UP000324800">
    <property type="component" value="Unassembled WGS sequence"/>
</dbReference>
<proteinExistence type="predicted"/>
<keyword evidence="1" id="KW-0472">Membrane</keyword>
<sequence length="115" mass="13085">MMQLVKLEIIVQDMKLKDSSISFEVVVVIINLMHLAELLMDFITTEIGFNLSFQLKPRGTKLGGDACNCLCLELEEALEVDKDKEEFEAEDIEEIEGAVEFEDKVEEDEDPDIDD</sequence>
<evidence type="ECO:0000256" key="1">
    <source>
        <dbReference type="SAM" id="Phobius"/>
    </source>
</evidence>
<evidence type="ECO:0000313" key="2">
    <source>
        <dbReference type="EMBL" id="KAA6385644.1"/>
    </source>
</evidence>
<gene>
    <name evidence="2" type="ORF">EZS28_018831</name>
</gene>
<accession>A0A5J4VSP9</accession>
<dbReference type="AlphaFoldDB" id="A0A5J4VSP9"/>
<organism evidence="2 3">
    <name type="scientific">Streblomastix strix</name>
    <dbReference type="NCBI Taxonomy" id="222440"/>
    <lineage>
        <taxon>Eukaryota</taxon>
        <taxon>Metamonada</taxon>
        <taxon>Preaxostyla</taxon>
        <taxon>Oxymonadida</taxon>
        <taxon>Streblomastigidae</taxon>
        <taxon>Streblomastix</taxon>
    </lineage>
</organism>
<dbReference type="EMBL" id="SNRW01005173">
    <property type="protein sequence ID" value="KAA6385644.1"/>
    <property type="molecule type" value="Genomic_DNA"/>
</dbReference>
<keyword evidence="1" id="KW-0812">Transmembrane</keyword>
<comment type="caution">
    <text evidence="2">The sequence shown here is derived from an EMBL/GenBank/DDBJ whole genome shotgun (WGS) entry which is preliminary data.</text>
</comment>
<protein>
    <submittedName>
        <fullName evidence="2">Uncharacterized protein</fullName>
    </submittedName>
</protein>
<name>A0A5J4VSP9_9EUKA</name>